<comment type="caution">
    <text evidence="11">The sequence shown here is derived from an EMBL/GenBank/DDBJ whole genome shotgun (WGS) entry which is preliminary data.</text>
</comment>
<accession>A0A8J2SNQ9</accession>
<evidence type="ECO:0000256" key="5">
    <source>
        <dbReference type="ARBA" id="ARBA00022692"/>
    </source>
</evidence>
<evidence type="ECO:0000256" key="8">
    <source>
        <dbReference type="ARBA" id="ARBA00023128"/>
    </source>
</evidence>
<feature type="region of interest" description="Disordered" evidence="10">
    <location>
        <begin position="1"/>
        <end position="28"/>
    </location>
</feature>
<keyword evidence="6" id="KW-1000">Mitochondrion outer membrane</keyword>
<dbReference type="Proteomes" id="UP000789595">
    <property type="component" value="Unassembled WGS sequence"/>
</dbReference>
<evidence type="ECO:0000256" key="9">
    <source>
        <dbReference type="ARBA" id="ARBA00023136"/>
    </source>
</evidence>
<dbReference type="OrthoDB" id="19656at2759"/>
<evidence type="ECO:0008006" key="13">
    <source>
        <dbReference type="Google" id="ProtNLM"/>
    </source>
</evidence>
<keyword evidence="5" id="KW-0812">Transmembrane</keyword>
<dbReference type="InterPro" id="IPR023614">
    <property type="entry name" value="Porin_dom_sf"/>
</dbReference>
<dbReference type="GO" id="GO:0005741">
    <property type="term" value="C:mitochondrial outer membrane"/>
    <property type="evidence" value="ECO:0007669"/>
    <property type="project" value="UniProtKB-SubCell"/>
</dbReference>
<keyword evidence="3" id="KW-0813">Transport</keyword>
<evidence type="ECO:0000313" key="11">
    <source>
        <dbReference type="EMBL" id="CAH0370877.1"/>
    </source>
</evidence>
<dbReference type="InterPro" id="IPR027246">
    <property type="entry name" value="Porin_Euk/Tom40"/>
</dbReference>
<evidence type="ECO:0000256" key="2">
    <source>
        <dbReference type="ARBA" id="ARBA00010510"/>
    </source>
</evidence>
<evidence type="ECO:0000256" key="10">
    <source>
        <dbReference type="SAM" id="MobiDB-lite"/>
    </source>
</evidence>
<dbReference type="AlphaFoldDB" id="A0A8J2SNQ9"/>
<dbReference type="PANTHER" id="PTHR10802">
    <property type="entry name" value="MITOCHONDRIAL IMPORT RECEPTOR SUBUNIT TOM40"/>
    <property type="match status" value="1"/>
</dbReference>
<reference evidence="11" key="1">
    <citation type="submission" date="2021-11" db="EMBL/GenBank/DDBJ databases">
        <authorList>
            <consortium name="Genoscope - CEA"/>
            <person name="William W."/>
        </authorList>
    </citation>
    <scope>NUCLEOTIDE SEQUENCE</scope>
</reference>
<dbReference type="InterPro" id="IPR037930">
    <property type="entry name" value="Tom40"/>
</dbReference>
<dbReference type="GO" id="GO:0030150">
    <property type="term" value="P:protein import into mitochondrial matrix"/>
    <property type="evidence" value="ECO:0007669"/>
    <property type="project" value="InterPro"/>
</dbReference>
<evidence type="ECO:0000256" key="3">
    <source>
        <dbReference type="ARBA" id="ARBA00022448"/>
    </source>
</evidence>
<organism evidence="11 12">
    <name type="scientific">Pelagomonas calceolata</name>
    <dbReference type="NCBI Taxonomy" id="35677"/>
    <lineage>
        <taxon>Eukaryota</taxon>
        <taxon>Sar</taxon>
        <taxon>Stramenopiles</taxon>
        <taxon>Ochrophyta</taxon>
        <taxon>Pelagophyceae</taxon>
        <taxon>Pelagomonadales</taxon>
        <taxon>Pelagomonadaceae</taxon>
        <taxon>Pelagomonas</taxon>
    </lineage>
</organism>
<name>A0A8J2SNQ9_9STRA</name>
<dbReference type="Gene3D" id="2.40.160.10">
    <property type="entry name" value="Porin"/>
    <property type="match status" value="1"/>
</dbReference>
<dbReference type="CDD" id="cd07305">
    <property type="entry name" value="Porin3_Tom40"/>
    <property type="match status" value="1"/>
</dbReference>
<evidence type="ECO:0000313" key="12">
    <source>
        <dbReference type="Proteomes" id="UP000789595"/>
    </source>
</evidence>
<evidence type="ECO:0000256" key="4">
    <source>
        <dbReference type="ARBA" id="ARBA00022452"/>
    </source>
</evidence>
<gene>
    <name evidence="11" type="ORF">PECAL_3P07900</name>
</gene>
<keyword evidence="9" id="KW-0472">Membrane</keyword>
<keyword evidence="12" id="KW-1185">Reference proteome</keyword>
<comment type="similarity">
    <text evidence="2">Belongs to the Tom40 family.</text>
</comment>
<comment type="subcellular location">
    <subcellularLocation>
        <location evidence="1">Mitochondrion outer membrane</location>
        <topology evidence="1">Multi-pass membrane protein</topology>
    </subcellularLocation>
</comment>
<evidence type="ECO:0000256" key="7">
    <source>
        <dbReference type="ARBA" id="ARBA00022927"/>
    </source>
</evidence>
<dbReference type="GO" id="GO:0008320">
    <property type="term" value="F:protein transmembrane transporter activity"/>
    <property type="evidence" value="ECO:0007669"/>
    <property type="project" value="InterPro"/>
</dbReference>
<evidence type="ECO:0000256" key="6">
    <source>
        <dbReference type="ARBA" id="ARBA00022787"/>
    </source>
</evidence>
<dbReference type="Pfam" id="PF01459">
    <property type="entry name" value="Porin_3"/>
    <property type="match status" value="1"/>
</dbReference>
<keyword evidence="4" id="KW-1134">Transmembrane beta strand</keyword>
<evidence type="ECO:0000256" key="1">
    <source>
        <dbReference type="ARBA" id="ARBA00004374"/>
    </source>
</evidence>
<protein>
    <recommendedName>
        <fullName evidence="13">Mitochondrial import receptor subunit TOM40 homolog</fullName>
    </recommendedName>
</protein>
<keyword evidence="8" id="KW-0496">Mitochondrion</keyword>
<sequence length="314" mass="33031">MGAKASRCLELAPAEDDTQGPKNPGPFERLHDDCRRVVHCNTFEGVKFDVSKPLTPTFAVNHNFWLGGSHYPSANQHYKFGATLGDNERVCFGSVDQYGTVEGQIVGAVAGPLQGKLIFNLPNDPQAFVGICDLDYIGTTSSSQLKVARNIHGVNGTHLGCSYVQAITKRLALGGEGILQAAAPAATFTSALKWTGDKWSGVASWSAGPPAQPGQLALGYARTVSPNRVTLGTELNVAPATGDASFSAGAEFALKQSRVNLAVDGSGRMQSCVEAVLSPAAKLLFSAEMTLGWAAEPGKPRDSFKFGYGLQIGS</sequence>
<keyword evidence="7" id="KW-0653">Protein transport</keyword>
<dbReference type="EMBL" id="CAKKNE010000003">
    <property type="protein sequence ID" value="CAH0370877.1"/>
    <property type="molecule type" value="Genomic_DNA"/>
</dbReference>
<proteinExistence type="inferred from homology"/>